<gene>
    <name evidence="2" type="ORF">FJQ55_07940</name>
</gene>
<dbReference type="Proteomes" id="UP000316429">
    <property type="component" value="Unassembled WGS sequence"/>
</dbReference>
<evidence type="ECO:0000313" key="2">
    <source>
        <dbReference type="EMBL" id="TPP10760.1"/>
    </source>
</evidence>
<evidence type="ECO:0000256" key="1">
    <source>
        <dbReference type="SAM" id="Phobius"/>
    </source>
</evidence>
<comment type="caution">
    <text evidence="2">The sequence shown here is derived from an EMBL/GenBank/DDBJ whole genome shotgun (WGS) entry which is preliminary data.</text>
</comment>
<keyword evidence="1" id="KW-1133">Transmembrane helix</keyword>
<accession>A0A504UC43</accession>
<feature type="transmembrane region" description="Helical" evidence="1">
    <location>
        <begin position="46"/>
        <end position="63"/>
    </location>
</feature>
<dbReference type="EMBL" id="VFYP01000001">
    <property type="protein sequence ID" value="TPP10760.1"/>
    <property type="molecule type" value="Genomic_DNA"/>
</dbReference>
<feature type="transmembrane region" description="Helical" evidence="1">
    <location>
        <begin position="75"/>
        <end position="98"/>
    </location>
</feature>
<dbReference type="AlphaFoldDB" id="A0A504UC43"/>
<keyword evidence="1" id="KW-0472">Membrane</keyword>
<evidence type="ECO:0000313" key="3">
    <source>
        <dbReference type="Proteomes" id="UP000316429"/>
    </source>
</evidence>
<dbReference type="Pfam" id="PF06961">
    <property type="entry name" value="DUF1294"/>
    <property type="match status" value="1"/>
</dbReference>
<name>A0A504UC43_9HYPH</name>
<sequence length="99" mass="11033">MTHFLALTPQAVLLIALIGWNLLSFAIFAFDKHAARQSLRRIPERRLILLTIFGGASGAYLAQRFLRHKTRKPPFGWLVPLMANVQLGLLVVTTVLLAA</sequence>
<keyword evidence="1" id="KW-0812">Transmembrane</keyword>
<feature type="transmembrane region" description="Helical" evidence="1">
    <location>
        <begin position="12"/>
        <end position="30"/>
    </location>
</feature>
<organism evidence="2 3">
    <name type="scientific">Rhizobium glycinendophyticum</name>
    <dbReference type="NCBI Taxonomy" id="2589807"/>
    <lineage>
        <taxon>Bacteria</taxon>
        <taxon>Pseudomonadati</taxon>
        <taxon>Pseudomonadota</taxon>
        <taxon>Alphaproteobacteria</taxon>
        <taxon>Hyphomicrobiales</taxon>
        <taxon>Rhizobiaceae</taxon>
        <taxon>Rhizobium/Agrobacterium group</taxon>
        <taxon>Rhizobium</taxon>
    </lineage>
</organism>
<reference evidence="2 3" key="1">
    <citation type="submission" date="2019-06" db="EMBL/GenBank/DDBJ databases">
        <title>Rhizobium sp. CL12 isolated from roots of soybean.</title>
        <authorList>
            <person name="Wang C."/>
        </authorList>
    </citation>
    <scope>NUCLEOTIDE SEQUENCE [LARGE SCALE GENOMIC DNA]</scope>
    <source>
        <strain evidence="2 3">CL12</strain>
    </source>
</reference>
<proteinExistence type="predicted"/>
<protein>
    <submittedName>
        <fullName evidence="2">DUF1294 domain-containing protein</fullName>
    </submittedName>
</protein>
<keyword evidence="3" id="KW-1185">Reference proteome</keyword>
<dbReference type="InterPro" id="IPR010718">
    <property type="entry name" value="DUF1294"/>
</dbReference>
<dbReference type="OrthoDB" id="72963at2"/>
<dbReference type="RefSeq" id="WP_140827076.1">
    <property type="nucleotide sequence ID" value="NZ_VFYP01000001.1"/>
</dbReference>